<dbReference type="Proteomes" id="UP000032434">
    <property type="component" value="Chromosome 1"/>
</dbReference>
<sequence>MHQYVSRRRTFMNIKNIKPIHLIYGSLFSAIVFVFTYIGIQLPAFGAFGGLTHLGTLVMFLISIKYGKYYGALSGAIGMSLFDLLSPWSAWAIGTFIIRLIAGFLFGLIAQHKDGQGSSKVKNWIALGLGGAVIVIGYFIFEAIFLSSGFAALRSVPGNILQIVIASAGIFIYKSMPELKKYI</sequence>
<proteinExistence type="predicted"/>
<protein>
    <submittedName>
        <fullName evidence="2">ECF-type riboflavin transporter, substrate-specific component</fullName>
    </submittedName>
</protein>
<dbReference type="Gene3D" id="1.10.1760.20">
    <property type="match status" value="1"/>
</dbReference>
<keyword evidence="1" id="KW-1133">Transmembrane helix</keyword>
<dbReference type="AlphaFoldDB" id="A0A061ABW2"/>
<feature type="transmembrane region" description="Helical" evidence="1">
    <location>
        <begin position="124"/>
        <end position="146"/>
    </location>
</feature>
<gene>
    <name evidence="2" type="ORF">Aocu_08260</name>
</gene>
<evidence type="ECO:0000256" key="1">
    <source>
        <dbReference type="SAM" id="Phobius"/>
    </source>
</evidence>
<dbReference type="PANTHER" id="PTHR37815:SF3">
    <property type="entry name" value="UPF0397 PROTEIN SPR0429"/>
    <property type="match status" value="1"/>
</dbReference>
<dbReference type="Pfam" id="PF07155">
    <property type="entry name" value="ECF-ribofla_trS"/>
    <property type="match status" value="1"/>
</dbReference>
<evidence type="ECO:0000313" key="2">
    <source>
        <dbReference type="EMBL" id="CDR30899.1"/>
    </source>
</evidence>
<feature type="transmembrane region" description="Helical" evidence="1">
    <location>
        <begin position="91"/>
        <end position="112"/>
    </location>
</feature>
<keyword evidence="1" id="KW-0812">Transmembrane</keyword>
<dbReference type="HOGENOM" id="CLU_084705_0_0_14"/>
<dbReference type="PATRIC" id="fig|35623.3.peg.826"/>
<accession>A0A061ABW2</accession>
<dbReference type="InParanoid" id="A0A061ABW2"/>
<reference evidence="3" key="1">
    <citation type="submission" date="2014-05" db="EMBL/GenBank/DDBJ databases">
        <authorList>
            <person name="Kube M."/>
        </authorList>
    </citation>
    <scope>NUCLEOTIDE SEQUENCE [LARGE SCALE GENOMIC DNA]</scope>
</reference>
<organism evidence="2 3">
    <name type="scientific">Acholeplasma oculi</name>
    <dbReference type="NCBI Taxonomy" id="35623"/>
    <lineage>
        <taxon>Bacteria</taxon>
        <taxon>Bacillati</taxon>
        <taxon>Mycoplasmatota</taxon>
        <taxon>Mollicutes</taxon>
        <taxon>Acholeplasmatales</taxon>
        <taxon>Acholeplasmataceae</taxon>
        <taxon>Acholeplasma</taxon>
    </lineage>
</organism>
<keyword evidence="3" id="KW-1185">Reference proteome</keyword>
<evidence type="ECO:0000313" key="3">
    <source>
        <dbReference type="Proteomes" id="UP000032434"/>
    </source>
</evidence>
<dbReference type="InterPro" id="IPR009825">
    <property type="entry name" value="ECF_substrate-spec-like"/>
</dbReference>
<keyword evidence="1" id="KW-0472">Membrane</keyword>
<dbReference type="OrthoDB" id="411368at2"/>
<name>A0A061ABW2_9MOLU</name>
<dbReference type="PANTHER" id="PTHR37815">
    <property type="entry name" value="UPF0397 PROTEIN BC_2624-RELATED"/>
    <property type="match status" value="1"/>
</dbReference>
<feature type="transmembrane region" description="Helical" evidence="1">
    <location>
        <begin position="21"/>
        <end position="38"/>
    </location>
</feature>
<feature type="transmembrane region" description="Helical" evidence="1">
    <location>
        <begin position="152"/>
        <end position="173"/>
    </location>
</feature>
<dbReference type="EMBL" id="LK028559">
    <property type="protein sequence ID" value="CDR30899.1"/>
    <property type="molecule type" value="Genomic_DNA"/>
</dbReference>
<dbReference type="GO" id="GO:0016020">
    <property type="term" value="C:membrane"/>
    <property type="evidence" value="ECO:0007669"/>
    <property type="project" value="InterPro"/>
</dbReference>
<dbReference type="KEGG" id="aoc:Aocu_08260"/>
<dbReference type="STRING" id="35623.Aocu_08260"/>